<evidence type="ECO:0000256" key="3">
    <source>
        <dbReference type="ARBA" id="ARBA00022670"/>
    </source>
</evidence>
<comment type="similarity">
    <text evidence="2 7">Belongs to the peptidase C19 family.</text>
</comment>
<organism evidence="10 11">
    <name type="scientific">Leptotrombidium deliense</name>
    <dbReference type="NCBI Taxonomy" id="299467"/>
    <lineage>
        <taxon>Eukaryota</taxon>
        <taxon>Metazoa</taxon>
        <taxon>Ecdysozoa</taxon>
        <taxon>Arthropoda</taxon>
        <taxon>Chelicerata</taxon>
        <taxon>Arachnida</taxon>
        <taxon>Acari</taxon>
        <taxon>Acariformes</taxon>
        <taxon>Trombidiformes</taxon>
        <taxon>Prostigmata</taxon>
        <taxon>Anystina</taxon>
        <taxon>Parasitengona</taxon>
        <taxon>Trombiculoidea</taxon>
        <taxon>Trombiculidae</taxon>
        <taxon>Leptotrombidium</taxon>
    </lineage>
</organism>
<dbReference type="InterPro" id="IPR001394">
    <property type="entry name" value="Peptidase_C19_UCH"/>
</dbReference>
<comment type="caution">
    <text evidence="10">The sequence shown here is derived from an EMBL/GenBank/DDBJ whole genome shotgun (WGS) entry which is preliminary data.</text>
</comment>
<dbReference type="InterPro" id="IPR035927">
    <property type="entry name" value="DUSP-like_sf"/>
</dbReference>
<evidence type="ECO:0000256" key="6">
    <source>
        <dbReference type="ARBA" id="ARBA00022807"/>
    </source>
</evidence>
<dbReference type="GO" id="GO:0006508">
    <property type="term" value="P:proteolysis"/>
    <property type="evidence" value="ECO:0007669"/>
    <property type="project" value="UniProtKB-KW"/>
</dbReference>
<dbReference type="PROSITE" id="PS50235">
    <property type="entry name" value="USP_3"/>
    <property type="match status" value="1"/>
</dbReference>
<dbReference type="Gene3D" id="3.50.50.60">
    <property type="entry name" value="FAD/NAD(P)-binding domain"/>
    <property type="match status" value="1"/>
</dbReference>
<evidence type="ECO:0000256" key="5">
    <source>
        <dbReference type="ARBA" id="ARBA00022801"/>
    </source>
</evidence>
<name>A0A443STA5_9ACAR</name>
<evidence type="ECO:0000256" key="4">
    <source>
        <dbReference type="ARBA" id="ARBA00022786"/>
    </source>
</evidence>
<dbReference type="PRINTS" id="PR00419">
    <property type="entry name" value="ADXRDTASE"/>
</dbReference>
<keyword evidence="4 7" id="KW-0833">Ubl conjugation pathway</keyword>
<sequence length="951" mass="107346">MELCSDNEDVHMESTVESAIQIMNKTMEKDEFWFLLDKKWIEECKKFVNGSDESATPGPIDNSALLKSNSENGELKERLQEDVDFVLVPEECWRILVKNFGIVSDKHEIKRQVIVQGRFSSYCMVEIYLFELKLCLYGFKEDNIVKSFSRVTTLATLEAEMKNLFNIDQNRDTQLWASGDLLKPFDENGTGKNNDNQALFEAGLHTGAIVTLEVRNTDGTWPSSRPRYGAIATRSSKCTPGLCGLMNLGNTCFMNSALQCMSNTPLLTEYFVNDCYINEVNTSNPLGMGGEIANSFGEIMKAMWSGAHTCLAPREFKLAVGRFAPQFSGFQQQDCQELMAFLLDGLHEDLNRVKQKPYIEVKTEFERRPDDIVAAESWANYKKRNDSIIIDTFHGLLKSTLVCPECQLVSVTFDPFCYLSLPLPVKRERAISVTFIPSITRIYQNGNQSVRAVQISRLMVPKYGIVSDICNAVAKIINESNQRYSVESDKLIVTEISNHRFHKLYNNDDTYTAQLDDVVVYEILEKTIPVPVYFREVKADENTSLFGRPMIVNVAESSYDSLCEAISVNIKQFMKMPSDDEESDTDEGVAECERTDLFSLIVVNNYGSLDIEKLDRSKPVKLTRKTYIAVDFSSALKEKYYDEKEAESTLKITVQRNMNQGGKMSIGLSDCIAQFTTTERLGADDPWYCPRCKKHQQATKKFDIWSLPKVLIIHLKRFSYSKYCRDKLDTFVDFPITDLNMGEYIMNNPNNETKLYDLIAVANHYGGLGGGHYTAYQHQINVAVIGSGPAGFYTTHYLLKNPNIKVDIYEKYPVPFGLIRFGVAPDHPEVKNVINSFTATGLNDRVSFFGNIGVGTDVTLQQLRDAYNLVVLCYGSAKDKILDIEGEQLTNVLAARRFVGWYNGVPEDADLNVNLDVENVVIIGQGNVALDCARILLTPVESSLQVKSVYL</sequence>
<dbReference type="SUPFAM" id="SSF54001">
    <property type="entry name" value="Cysteine proteinases"/>
    <property type="match status" value="1"/>
</dbReference>
<proteinExistence type="inferred from homology"/>
<dbReference type="InterPro" id="IPR018200">
    <property type="entry name" value="USP_CS"/>
</dbReference>
<protein>
    <recommendedName>
        <fullName evidence="7">Ubiquitin carboxyl-terminal hydrolase</fullName>
        <ecNumber evidence="7">3.4.19.12</ecNumber>
    </recommendedName>
</protein>
<feature type="domain" description="USP" evidence="8">
    <location>
        <begin position="243"/>
        <end position="819"/>
    </location>
</feature>
<dbReference type="GO" id="GO:0004843">
    <property type="term" value="F:cysteine-type deubiquitinase activity"/>
    <property type="evidence" value="ECO:0007669"/>
    <property type="project" value="UniProtKB-UniRule"/>
</dbReference>
<dbReference type="OrthoDB" id="265776at2759"/>
<dbReference type="InterPro" id="IPR038765">
    <property type="entry name" value="Papain-like_cys_pep_sf"/>
</dbReference>
<dbReference type="Gene3D" id="3.90.70.10">
    <property type="entry name" value="Cysteine proteinases"/>
    <property type="match status" value="2"/>
</dbReference>
<dbReference type="PANTHER" id="PTHR21646:SF24">
    <property type="entry name" value="UBIQUITIN CARBOXYL-TERMINAL HYDROLASE"/>
    <property type="match status" value="1"/>
</dbReference>
<dbReference type="Pfam" id="PF06337">
    <property type="entry name" value="DUSP"/>
    <property type="match status" value="1"/>
</dbReference>
<accession>A0A443STA5</accession>
<dbReference type="InterPro" id="IPR050185">
    <property type="entry name" value="Ub_carboxyl-term_hydrolase"/>
</dbReference>
<keyword evidence="6 7" id="KW-0788">Thiol protease</keyword>
<dbReference type="EC" id="3.4.19.12" evidence="7"/>
<dbReference type="InterPro" id="IPR036188">
    <property type="entry name" value="FAD/NAD-bd_sf"/>
</dbReference>
<evidence type="ECO:0000259" key="9">
    <source>
        <dbReference type="PROSITE" id="PS51283"/>
    </source>
</evidence>
<dbReference type="EMBL" id="NCKV01000388">
    <property type="protein sequence ID" value="RWS30757.1"/>
    <property type="molecule type" value="Genomic_DNA"/>
</dbReference>
<dbReference type="InterPro" id="IPR028889">
    <property type="entry name" value="USP"/>
</dbReference>
<dbReference type="InterPro" id="IPR006615">
    <property type="entry name" value="Pept_C19_DUSP"/>
</dbReference>
<dbReference type="Gene3D" id="3.10.20.90">
    <property type="entry name" value="Phosphatidylinositol 3-kinase Catalytic Subunit, Chain A, domain 1"/>
    <property type="match status" value="1"/>
</dbReference>
<comment type="catalytic activity">
    <reaction evidence="1 7">
        <text>Thiol-dependent hydrolysis of ester, thioester, amide, peptide and isopeptide bonds formed by the C-terminal Gly of ubiquitin (a 76-residue protein attached to proteins as an intracellular targeting signal).</text>
        <dbReference type="EC" id="3.4.19.12"/>
    </reaction>
</comment>
<dbReference type="InterPro" id="IPR028135">
    <property type="entry name" value="Ub_USP-typ"/>
</dbReference>
<evidence type="ECO:0000256" key="2">
    <source>
        <dbReference type="ARBA" id="ARBA00009085"/>
    </source>
</evidence>
<dbReference type="STRING" id="299467.A0A443STA5"/>
<dbReference type="PANTHER" id="PTHR21646">
    <property type="entry name" value="UBIQUITIN CARBOXYL-TERMINAL HYDROLASE"/>
    <property type="match status" value="1"/>
</dbReference>
<reference evidence="10 11" key="1">
    <citation type="journal article" date="2018" name="Gigascience">
        <title>Genomes of trombidid mites reveal novel predicted allergens and laterally-transferred genes associated with secondary metabolism.</title>
        <authorList>
            <person name="Dong X."/>
            <person name="Chaisiri K."/>
            <person name="Xia D."/>
            <person name="Armstrong S.D."/>
            <person name="Fang Y."/>
            <person name="Donnelly M.J."/>
            <person name="Kadowaki T."/>
            <person name="McGarry J.W."/>
            <person name="Darby A.C."/>
            <person name="Makepeace B.L."/>
        </authorList>
    </citation>
    <scope>NUCLEOTIDE SEQUENCE [LARGE SCALE GENOMIC DNA]</scope>
    <source>
        <strain evidence="10">UoL-UT</strain>
    </source>
</reference>
<dbReference type="AlphaFoldDB" id="A0A443STA5"/>
<feature type="domain" description="DUSP" evidence="9">
    <location>
        <begin position="7"/>
        <end position="114"/>
    </location>
</feature>
<dbReference type="PROSITE" id="PS00973">
    <property type="entry name" value="USP_2"/>
    <property type="match status" value="1"/>
</dbReference>
<dbReference type="SMART" id="SM00695">
    <property type="entry name" value="DUSP"/>
    <property type="match status" value="1"/>
</dbReference>
<dbReference type="GO" id="GO:0016491">
    <property type="term" value="F:oxidoreductase activity"/>
    <property type="evidence" value="ECO:0007669"/>
    <property type="project" value="InterPro"/>
</dbReference>
<dbReference type="Pfam" id="PF00443">
    <property type="entry name" value="UCH"/>
    <property type="match status" value="1"/>
</dbReference>
<dbReference type="InterPro" id="IPR023753">
    <property type="entry name" value="FAD/NAD-binding_dom"/>
</dbReference>
<evidence type="ECO:0000313" key="11">
    <source>
        <dbReference type="Proteomes" id="UP000288716"/>
    </source>
</evidence>
<dbReference type="Proteomes" id="UP000288716">
    <property type="component" value="Unassembled WGS sequence"/>
</dbReference>
<evidence type="ECO:0000259" key="8">
    <source>
        <dbReference type="PROSITE" id="PS50235"/>
    </source>
</evidence>
<keyword evidence="11" id="KW-1185">Reference proteome</keyword>
<dbReference type="PROSITE" id="PS00972">
    <property type="entry name" value="USP_1"/>
    <property type="match status" value="1"/>
</dbReference>
<dbReference type="Pfam" id="PF14836">
    <property type="entry name" value="Ubiquitin_3"/>
    <property type="match status" value="1"/>
</dbReference>
<evidence type="ECO:0000256" key="7">
    <source>
        <dbReference type="RuleBase" id="RU366025"/>
    </source>
</evidence>
<dbReference type="Gene3D" id="3.30.2230.10">
    <property type="entry name" value="DUSP-like"/>
    <property type="match status" value="1"/>
</dbReference>
<keyword evidence="5 7" id="KW-0378">Hydrolase</keyword>
<dbReference type="PROSITE" id="PS51283">
    <property type="entry name" value="DUSP"/>
    <property type="match status" value="1"/>
</dbReference>
<dbReference type="SUPFAM" id="SSF143791">
    <property type="entry name" value="DUSP-like"/>
    <property type="match status" value="1"/>
</dbReference>
<evidence type="ECO:0000313" key="10">
    <source>
        <dbReference type="EMBL" id="RWS30757.1"/>
    </source>
</evidence>
<dbReference type="Pfam" id="PF07992">
    <property type="entry name" value="Pyr_redox_2"/>
    <property type="match status" value="1"/>
</dbReference>
<evidence type="ECO:0000256" key="1">
    <source>
        <dbReference type="ARBA" id="ARBA00000707"/>
    </source>
</evidence>
<dbReference type="SUPFAM" id="SSF51971">
    <property type="entry name" value="Nucleotide-binding domain"/>
    <property type="match status" value="1"/>
</dbReference>
<keyword evidence="3 7" id="KW-0645">Protease</keyword>
<gene>
    <name evidence="10" type="ORF">B4U80_07215</name>
</gene>
<dbReference type="GO" id="GO:0016579">
    <property type="term" value="P:protein deubiquitination"/>
    <property type="evidence" value="ECO:0007669"/>
    <property type="project" value="InterPro"/>
</dbReference>
<dbReference type="VEuPathDB" id="VectorBase:LDEU001285"/>